<feature type="domain" description="WW" evidence="1">
    <location>
        <begin position="37"/>
        <end position="71"/>
    </location>
</feature>
<evidence type="ECO:0000259" key="1">
    <source>
        <dbReference type="PROSITE" id="PS50020"/>
    </source>
</evidence>
<dbReference type="Pfam" id="PF00397">
    <property type="entry name" value="WW"/>
    <property type="match status" value="1"/>
</dbReference>
<dbReference type="PANTHER" id="PTHR21727:SF0">
    <property type="entry name" value="MRNA (2'-O-METHYLADENOSINE-N(6)-)-METHYLTRANSFERASE"/>
    <property type="match status" value="1"/>
</dbReference>
<dbReference type="PROSITE" id="PS50020">
    <property type="entry name" value="WW_DOMAIN_2"/>
    <property type="match status" value="1"/>
</dbReference>
<reference evidence="2" key="1">
    <citation type="submission" date="2014-12" db="EMBL/GenBank/DDBJ databases">
        <title>Insight into the proteome of Arion vulgaris.</title>
        <authorList>
            <person name="Aradska J."/>
            <person name="Bulat T."/>
            <person name="Smidak R."/>
            <person name="Sarate P."/>
            <person name="Gangsoo J."/>
            <person name="Sialana F."/>
            <person name="Bilban M."/>
            <person name="Lubec G."/>
        </authorList>
    </citation>
    <scope>NUCLEOTIDE SEQUENCE</scope>
    <source>
        <tissue evidence="2">Skin</tissue>
    </source>
</reference>
<evidence type="ECO:0000313" key="2">
    <source>
        <dbReference type="EMBL" id="CEK65778.1"/>
    </source>
</evidence>
<dbReference type="InterPro" id="IPR022035">
    <property type="entry name" value="PCIF1_WW"/>
</dbReference>
<name>A0A0B6ZBA9_9EUPU</name>
<dbReference type="GO" id="GO:0005634">
    <property type="term" value="C:nucleus"/>
    <property type="evidence" value="ECO:0007669"/>
    <property type="project" value="TreeGrafter"/>
</dbReference>
<dbReference type="Gene3D" id="2.20.70.10">
    <property type="match status" value="1"/>
</dbReference>
<dbReference type="InterPro" id="IPR036020">
    <property type="entry name" value="WW_dom_sf"/>
</dbReference>
<dbReference type="GO" id="GO:0099122">
    <property type="term" value="F:RNA polymerase II C-terminal domain binding"/>
    <property type="evidence" value="ECO:0007669"/>
    <property type="project" value="InterPro"/>
</dbReference>
<dbReference type="InterPro" id="IPR039881">
    <property type="entry name" value="PCIF1-like"/>
</dbReference>
<dbReference type="EMBL" id="HACG01018913">
    <property type="protein sequence ID" value="CEK65778.1"/>
    <property type="molecule type" value="Transcribed_RNA"/>
</dbReference>
<organism evidence="2">
    <name type="scientific">Arion vulgaris</name>
    <dbReference type="NCBI Taxonomy" id="1028688"/>
    <lineage>
        <taxon>Eukaryota</taxon>
        <taxon>Metazoa</taxon>
        <taxon>Spiralia</taxon>
        <taxon>Lophotrochozoa</taxon>
        <taxon>Mollusca</taxon>
        <taxon>Gastropoda</taxon>
        <taxon>Heterobranchia</taxon>
        <taxon>Euthyneura</taxon>
        <taxon>Panpulmonata</taxon>
        <taxon>Eupulmonata</taxon>
        <taxon>Stylommatophora</taxon>
        <taxon>Helicina</taxon>
        <taxon>Arionoidea</taxon>
        <taxon>Arionidae</taxon>
        <taxon>Arion</taxon>
    </lineage>
</organism>
<dbReference type="Pfam" id="PF12237">
    <property type="entry name" value="PCIF1_WW"/>
    <property type="match status" value="1"/>
</dbReference>
<dbReference type="AlphaFoldDB" id="A0A0B6ZBA9"/>
<dbReference type="SUPFAM" id="SSF51045">
    <property type="entry name" value="WW domain"/>
    <property type="match status" value="1"/>
</dbReference>
<sequence length="640" mass="73495">MKCWIYNLMMSDTNSDGSELCSSKLSTLDPATDLPPELMQAGWGKFWSKREGRSYYFNKITSESLWEPPVLGVKHDPLTDPLGINTAAVAAECSNEESESLELVDSQSSAEMMNPVPAIMKRVASSELFDGIPLKKANLNYKPFWNFDVSTNAVIKDRAPLHLPPPHPYVESFRSALVMQIRQVYQDLCYQQEKINAPVDSFNRWLLERKLIDKGKDPFLPSDCSPELSQSMVHEIMNDIPIRLVRPKTSEDARKLLFKYAKAAKKMVESRKVSPESSRLVKLNVEDTFRWLRSRHKVPYEDYLERLTHLKRRCEPCLYEAAAESVESIVRKIYNLSVENCQKIQDKTWELFKEQNIIEGDPMPEQATSHLNYCSAVQLSIVSPRLPFVERMIENEVVCLRYGNEALMINQEHFWKLEELYGLNCQDDPKFENFLARVWCLLKRYQTYFGNSANEGKGNQGALIPALMETLHRVFSVTFECFASPFNCFFKQFCSAFPDTDSFFGSRGSFLSFHPISGSFEANPPFSEELMVATVDHMESLLGETNEPMSFIVFIPDWRDPPTQALIRLESSMFKRKQFVCPPFEHEYRNGFQHLPSARNEMSCKAVFGTLVVFLQNEAGFAKWTPTAEKIKELIIATKT</sequence>
<dbReference type="InterPro" id="IPR001202">
    <property type="entry name" value="WW_dom"/>
</dbReference>
<dbReference type="SMART" id="SM00456">
    <property type="entry name" value="WW"/>
    <property type="match status" value="1"/>
</dbReference>
<dbReference type="CDD" id="cd00201">
    <property type="entry name" value="WW"/>
    <property type="match status" value="1"/>
</dbReference>
<protein>
    <recommendedName>
        <fullName evidence="1">WW domain-containing protein</fullName>
    </recommendedName>
</protein>
<dbReference type="GO" id="GO:0016422">
    <property type="term" value="F:mRNA (2'-O-methyladenosine-N6-)-methyltransferase activity"/>
    <property type="evidence" value="ECO:0007669"/>
    <property type="project" value="InterPro"/>
</dbReference>
<dbReference type="FunFam" id="2.20.70.10:FF:000036">
    <property type="entry name" value="Phosphorylated CTD-interacting factor 1"/>
    <property type="match status" value="1"/>
</dbReference>
<dbReference type="PANTHER" id="PTHR21727">
    <property type="entry name" value="PHOSPHORYLATED CTD INTERACTING FACTOR 1"/>
    <property type="match status" value="1"/>
</dbReference>
<proteinExistence type="predicted"/>
<accession>A0A0B6ZBA9</accession>
<gene>
    <name evidence="2" type="primary">ORF56234</name>
</gene>